<gene>
    <name evidence="1" type="ORF">EV182_003135</name>
</gene>
<name>A0ACC1HJN2_9FUNG</name>
<dbReference type="Proteomes" id="UP001145114">
    <property type="component" value="Unassembled WGS sequence"/>
</dbReference>
<reference evidence="1" key="1">
    <citation type="submission" date="2022-06" db="EMBL/GenBank/DDBJ databases">
        <title>Phylogenomic reconstructions and comparative analyses of Kickxellomycotina fungi.</title>
        <authorList>
            <person name="Reynolds N.K."/>
            <person name="Stajich J.E."/>
            <person name="Barry K."/>
            <person name="Grigoriev I.V."/>
            <person name="Crous P."/>
            <person name="Smith M.E."/>
        </authorList>
    </citation>
    <scope>NUCLEOTIDE SEQUENCE</scope>
    <source>
        <strain evidence="1">RSA 2271</strain>
    </source>
</reference>
<feature type="non-terminal residue" evidence="1">
    <location>
        <position position="146"/>
    </location>
</feature>
<keyword evidence="2" id="KW-1185">Reference proteome</keyword>
<organism evidence="1 2">
    <name type="scientific">Spiromyces aspiralis</name>
    <dbReference type="NCBI Taxonomy" id="68401"/>
    <lineage>
        <taxon>Eukaryota</taxon>
        <taxon>Fungi</taxon>
        <taxon>Fungi incertae sedis</taxon>
        <taxon>Zoopagomycota</taxon>
        <taxon>Kickxellomycotina</taxon>
        <taxon>Kickxellomycetes</taxon>
        <taxon>Kickxellales</taxon>
        <taxon>Kickxellaceae</taxon>
        <taxon>Spiromyces</taxon>
    </lineage>
</organism>
<evidence type="ECO:0000313" key="2">
    <source>
        <dbReference type="Proteomes" id="UP001145114"/>
    </source>
</evidence>
<dbReference type="EMBL" id="JAMZIH010005911">
    <property type="protein sequence ID" value="KAJ1674509.1"/>
    <property type="molecule type" value="Genomic_DNA"/>
</dbReference>
<proteinExistence type="predicted"/>
<sequence>MSEVRKHAANGEGKRSSDISPGQDDDHDHLDIWDIDEDDVAIERRIADKSLAKIEASFKNAGYKEGVNEAKFEYIQKGFDEAFEQGIQYGKRVGGAIGSLSALNEALLTLGKGPNPRVAAMIKQLEMLKHTQVFPPEYTTNIECPA</sequence>
<protein>
    <submittedName>
        <fullName evidence="1">Uncharacterized protein</fullName>
    </submittedName>
</protein>
<evidence type="ECO:0000313" key="1">
    <source>
        <dbReference type="EMBL" id="KAJ1674509.1"/>
    </source>
</evidence>
<comment type="caution">
    <text evidence="1">The sequence shown here is derived from an EMBL/GenBank/DDBJ whole genome shotgun (WGS) entry which is preliminary data.</text>
</comment>
<accession>A0ACC1HJN2</accession>